<dbReference type="AlphaFoldDB" id="A0A367MBP4"/>
<evidence type="ECO:0000313" key="2">
    <source>
        <dbReference type="EMBL" id="RCI74798.1"/>
    </source>
</evidence>
<dbReference type="EMBL" id="QORE01000291">
    <property type="protein sequence ID" value="RCI74798.1"/>
    <property type="molecule type" value="Genomic_DNA"/>
</dbReference>
<comment type="caution">
    <text evidence="2">The sequence shown here is derived from an EMBL/GenBank/DDBJ whole genome shotgun (WGS) entry which is preliminary data.</text>
</comment>
<proteinExistence type="predicted"/>
<name>A0A367MBP4_PSEAI</name>
<dbReference type="Gene3D" id="3.30.70.1070">
    <property type="entry name" value="Sporulation related repeat"/>
    <property type="match status" value="1"/>
</dbReference>
<dbReference type="Pfam" id="PF05036">
    <property type="entry name" value="SPOR"/>
    <property type="match status" value="1"/>
</dbReference>
<protein>
    <submittedName>
        <fullName evidence="2">SPOR domain-containing protein</fullName>
    </submittedName>
</protein>
<dbReference type="Proteomes" id="UP000253594">
    <property type="component" value="Unassembled WGS sequence"/>
</dbReference>
<feature type="domain" description="SPOR" evidence="1">
    <location>
        <begin position="27"/>
        <end position="81"/>
    </location>
</feature>
<evidence type="ECO:0000259" key="1">
    <source>
        <dbReference type="Pfam" id="PF05036"/>
    </source>
</evidence>
<reference evidence="2 3" key="1">
    <citation type="submission" date="2018-07" db="EMBL/GenBank/DDBJ databases">
        <title>Mechanisms of high-level aminoglycoside resistance among Gram-negative pathogens in Brazil.</title>
        <authorList>
            <person name="Ballaben A.S."/>
            <person name="Darini A.L.C."/>
            <person name="Doi Y."/>
        </authorList>
    </citation>
    <scope>NUCLEOTIDE SEQUENCE [LARGE SCALE GENOMIC DNA]</scope>
    <source>
        <strain evidence="2 3">B2-305</strain>
    </source>
</reference>
<evidence type="ECO:0000313" key="3">
    <source>
        <dbReference type="Proteomes" id="UP000253594"/>
    </source>
</evidence>
<gene>
    <name evidence="2" type="ORF">DT376_11030</name>
</gene>
<dbReference type="InterPro" id="IPR036680">
    <property type="entry name" value="SPOR-like_sf"/>
</dbReference>
<organism evidence="2 3">
    <name type="scientific">Pseudomonas aeruginosa</name>
    <dbReference type="NCBI Taxonomy" id="287"/>
    <lineage>
        <taxon>Bacteria</taxon>
        <taxon>Pseudomonadati</taxon>
        <taxon>Pseudomonadota</taxon>
        <taxon>Gammaproteobacteria</taxon>
        <taxon>Pseudomonadales</taxon>
        <taxon>Pseudomonadaceae</taxon>
        <taxon>Pseudomonas</taxon>
    </lineage>
</organism>
<accession>A0A367MBP4</accession>
<sequence>MPIKPDAPDPSTSTPYWVTRVSVAGRSEWLLSNLEELHYPVFTEKSGDGVLRIFVGPWKKRESAEAQLAMLRVEMGVDGFVMMYKN</sequence>
<dbReference type="GO" id="GO:0042834">
    <property type="term" value="F:peptidoglycan binding"/>
    <property type="evidence" value="ECO:0007669"/>
    <property type="project" value="InterPro"/>
</dbReference>
<dbReference type="SUPFAM" id="SSF110997">
    <property type="entry name" value="Sporulation related repeat"/>
    <property type="match status" value="1"/>
</dbReference>
<dbReference type="InterPro" id="IPR007730">
    <property type="entry name" value="SPOR-like_dom"/>
</dbReference>